<gene>
    <name evidence="2" type="ORF">CMTB2_03403</name>
    <name evidence="3" type="ORF">FE773_08210</name>
</gene>
<dbReference type="Proteomes" id="UP000003288">
    <property type="component" value="Unassembled WGS sequence"/>
</dbReference>
<dbReference type="AlphaFoldDB" id="A0AAI9F381"/>
<evidence type="ECO:0000313" key="4">
    <source>
        <dbReference type="Proteomes" id="UP000003288"/>
    </source>
</evidence>
<organism evidence="2 4">
    <name type="scientific">Caminibacter mediatlanticus TB-2</name>
    <dbReference type="NCBI Taxonomy" id="391592"/>
    <lineage>
        <taxon>Bacteria</taxon>
        <taxon>Pseudomonadati</taxon>
        <taxon>Campylobacterota</taxon>
        <taxon>Epsilonproteobacteria</taxon>
        <taxon>Nautiliales</taxon>
        <taxon>Nautiliaceae</taxon>
        <taxon>Caminibacter</taxon>
    </lineage>
</organism>
<proteinExistence type="predicted"/>
<feature type="transmembrane region" description="Helical" evidence="1">
    <location>
        <begin position="58"/>
        <end position="76"/>
    </location>
</feature>
<reference evidence="2 4" key="1">
    <citation type="journal article" date="2011" name="Stand. Genomic Sci.">
        <title>Draft genome sequence of Caminibacter mediatlanticus strain TB-2, an epsilonproteobacterium isolated from a deep-sea hydrothermal vent.</title>
        <authorList>
            <person name="Giovannelli D."/>
            <person name="Ferriera S."/>
            <person name="Johnson J."/>
            <person name="Kravitz S."/>
            <person name="Perez-Rodriguez I."/>
            <person name="Ricci J."/>
            <person name="O'Brien C."/>
            <person name="Voordeckers J.W."/>
            <person name="Bini E."/>
            <person name="Vetriani C."/>
        </authorList>
    </citation>
    <scope>NUCLEOTIDE SEQUENCE [LARGE SCALE GENOMIC DNA]</scope>
    <source>
        <strain evidence="2 4">TB-2</strain>
    </source>
</reference>
<keyword evidence="1" id="KW-0472">Membrane</keyword>
<reference evidence="3 5" key="2">
    <citation type="submission" date="2019-05" db="EMBL/GenBank/DDBJ databases">
        <title>A comparative analysis of the Nautiliaceae.</title>
        <authorList>
            <person name="Grosche A."/>
            <person name="Smedile F."/>
            <person name="Vetriani C."/>
        </authorList>
    </citation>
    <scope>NUCLEOTIDE SEQUENCE [LARGE SCALE GENOMIC DNA]</scope>
    <source>
        <strain evidence="3 5">TB-2</strain>
    </source>
</reference>
<keyword evidence="5" id="KW-1185">Reference proteome</keyword>
<dbReference type="Proteomes" id="UP000306825">
    <property type="component" value="Chromosome"/>
</dbReference>
<feature type="transmembrane region" description="Helical" evidence="1">
    <location>
        <begin position="34"/>
        <end position="52"/>
    </location>
</feature>
<keyword evidence="1" id="KW-1133">Transmembrane helix</keyword>
<dbReference type="EMBL" id="ABCJ01000001">
    <property type="protein sequence ID" value="EDM24530.1"/>
    <property type="molecule type" value="Genomic_DNA"/>
</dbReference>
<feature type="transmembrane region" description="Helical" evidence="1">
    <location>
        <begin position="6"/>
        <end position="25"/>
    </location>
</feature>
<name>A0AAI9F381_9BACT</name>
<sequence length="79" mass="9178">MNKLGLIIGEILVVIGLFFIDRFLFPTLDYFGKYVFFIAFNLFCIFLPLFFYKKFNGILKIAMPIIIGIAILLLGIKFF</sequence>
<protein>
    <submittedName>
        <fullName evidence="2">Uncharacterized protein</fullName>
    </submittedName>
</protein>
<dbReference type="RefSeq" id="WP_007473550.1">
    <property type="nucleotide sequence ID" value="NZ_ABCJ01000001.1"/>
</dbReference>
<dbReference type="EMBL" id="CP040463">
    <property type="protein sequence ID" value="QCT95175.1"/>
    <property type="molecule type" value="Genomic_DNA"/>
</dbReference>
<evidence type="ECO:0000313" key="5">
    <source>
        <dbReference type="Proteomes" id="UP000306825"/>
    </source>
</evidence>
<evidence type="ECO:0000256" key="1">
    <source>
        <dbReference type="SAM" id="Phobius"/>
    </source>
</evidence>
<evidence type="ECO:0000313" key="2">
    <source>
        <dbReference type="EMBL" id="EDM24530.1"/>
    </source>
</evidence>
<accession>A0AAI9F381</accession>
<keyword evidence="1" id="KW-0812">Transmembrane</keyword>
<evidence type="ECO:0000313" key="3">
    <source>
        <dbReference type="EMBL" id="QCT95175.1"/>
    </source>
</evidence>